<dbReference type="PANTHER" id="PTHR33077">
    <property type="entry name" value="PROTEIN TIFY 4A-RELATED-RELATED"/>
    <property type="match status" value="1"/>
</dbReference>
<comment type="similarity">
    <text evidence="1 2">Belongs to the TIFY/JAZ family.</text>
</comment>
<feature type="domain" description="Tify" evidence="4">
    <location>
        <begin position="28"/>
        <end position="63"/>
    </location>
</feature>
<feature type="compositionally biased region" description="Polar residues" evidence="3">
    <location>
        <begin position="20"/>
        <end position="30"/>
    </location>
</feature>
<keyword evidence="2" id="KW-1184">Jasmonic acid signaling pathway</keyword>
<evidence type="ECO:0000256" key="2">
    <source>
        <dbReference type="RuleBase" id="RU369065"/>
    </source>
</evidence>
<comment type="domain">
    <text evidence="2">The jas domain is required for interaction with COI1.</text>
</comment>
<feature type="region of interest" description="Disordered" evidence="3">
    <location>
        <begin position="1"/>
        <end position="30"/>
    </location>
</feature>
<evidence type="ECO:0000256" key="3">
    <source>
        <dbReference type="SAM" id="MobiDB-lite"/>
    </source>
</evidence>
<dbReference type="SMART" id="SM00979">
    <property type="entry name" value="TIFY"/>
    <property type="match status" value="1"/>
</dbReference>
<keyword evidence="6" id="KW-1185">Reference proteome</keyword>
<dbReference type="GO" id="GO:0005634">
    <property type="term" value="C:nucleus"/>
    <property type="evidence" value="ECO:0007669"/>
    <property type="project" value="UniProtKB-SubCell"/>
</dbReference>
<dbReference type="PANTHER" id="PTHR33077:SF92">
    <property type="entry name" value="PROTEIN TIFY"/>
    <property type="match status" value="1"/>
</dbReference>
<keyword evidence="2" id="KW-0539">Nucleus</keyword>
<dbReference type="AlphaFoldDB" id="A0A8X7WCT0"/>
<dbReference type="GO" id="GO:0009611">
    <property type="term" value="P:response to wounding"/>
    <property type="evidence" value="ECO:0007669"/>
    <property type="project" value="UniProtKB-UniRule"/>
</dbReference>
<dbReference type="EMBL" id="JAAMPC010000002">
    <property type="protein sequence ID" value="KAG2326795.1"/>
    <property type="molecule type" value="Genomic_DNA"/>
</dbReference>
<dbReference type="OrthoDB" id="782771at2759"/>
<accession>A0A8X7WCT0</accession>
<dbReference type="PROSITE" id="PS51320">
    <property type="entry name" value="TIFY"/>
    <property type="match status" value="1"/>
</dbReference>
<name>A0A8X7WCT0_BRACI</name>
<comment type="subcellular location">
    <subcellularLocation>
        <location evidence="2">Nucleus</location>
    </subcellularLocation>
</comment>
<sequence>MEMQSNCDLELRLLPPPCNPSSSKNLQPKQESQEMVIFYNGHVYVTPDLTHLQAKAILSLASGDMKERSLSLESSDGSDPSTVPNILTRKASMKRSLRSFLQKRNVRLQASCPYHHSR</sequence>
<dbReference type="Pfam" id="PF06200">
    <property type="entry name" value="tify"/>
    <property type="match status" value="1"/>
</dbReference>
<evidence type="ECO:0000259" key="4">
    <source>
        <dbReference type="PROSITE" id="PS51320"/>
    </source>
</evidence>
<comment type="caution">
    <text evidence="5">The sequence shown here is derived from an EMBL/GenBank/DDBJ whole genome shotgun (WGS) entry which is preliminary data.</text>
</comment>
<organism evidence="5 6">
    <name type="scientific">Brassica carinata</name>
    <name type="common">Ethiopian mustard</name>
    <name type="synonym">Abyssinian cabbage</name>
    <dbReference type="NCBI Taxonomy" id="52824"/>
    <lineage>
        <taxon>Eukaryota</taxon>
        <taxon>Viridiplantae</taxon>
        <taxon>Streptophyta</taxon>
        <taxon>Embryophyta</taxon>
        <taxon>Tracheophyta</taxon>
        <taxon>Spermatophyta</taxon>
        <taxon>Magnoliopsida</taxon>
        <taxon>eudicotyledons</taxon>
        <taxon>Gunneridae</taxon>
        <taxon>Pentapetalae</taxon>
        <taxon>rosids</taxon>
        <taxon>malvids</taxon>
        <taxon>Brassicales</taxon>
        <taxon>Brassicaceae</taxon>
        <taxon>Brassiceae</taxon>
        <taxon>Brassica</taxon>
    </lineage>
</organism>
<dbReference type="InterPro" id="IPR040390">
    <property type="entry name" value="TIFY/JAZ"/>
</dbReference>
<dbReference type="GO" id="GO:2000022">
    <property type="term" value="P:regulation of jasmonic acid mediated signaling pathway"/>
    <property type="evidence" value="ECO:0007669"/>
    <property type="project" value="UniProtKB-UniRule"/>
</dbReference>
<evidence type="ECO:0000256" key="1">
    <source>
        <dbReference type="ARBA" id="ARBA00008614"/>
    </source>
</evidence>
<dbReference type="GO" id="GO:0031347">
    <property type="term" value="P:regulation of defense response"/>
    <property type="evidence" value="ECO:0007669"/>
    <property type="project" value="UniProtKB-UniRule"/>
</dbReference>
<comment type="function">
    <text evidence="2">Repressor of jasmonate responses.</text>
</comment>
<gene>
    <name evidence="5" type="ORF">Bca52824_009523</name>
</gene>
<evidence type="ECO:0000313" key="6">
    <source>
        <dbReference type="Proteomes" id="UP000886595"/>
    </source>
</evidence>
<protein>
    <recommendedName>
        <fullName evidence="2">Protein TIFY</fullName>
    </recommendedName>
    <alternativeName>
        <fullName evidence="2">Jasmonate ZIM domain-containing protein</fullName>
    </alternativeName>
</protein>
<dbReference type="Proteomes" id="UP000886595">
    <property type="component" value="Unassembled WGS sequence"/>
</dbReference>
<dbReference type="InterPro" id="IPR010399">
    <property type="entry name" value="Tify_dom"/>
</dbReference>
<reference evidence="5 6" key="1">
    <citation type="submission" date="2020-02" db="EMBL/GenBank/DDBJ databases">
        <authorList>
            <person name="Ma Q."/>
            <person name="Huang Y."/>
            <person name="Song X."/>
            <person name="Pei D."/>
        </authorList>
    </citation>
    <scope>NUCLEOTIDE SEQUENCE [LARGE SCALE GENOMIC DNA]</scope>
    <source>
        <strain evidence="5">Sxm20200214</strain>
        <tissue evidence="5">Leaf</tissue>
    </source>
</reference>
<proteinExistence type="inferred from homology"/>
<evidence type="ECO:0000313" key="5">
    <source>
        <dbReference type="EMBL" id="KAG2326795.1"/>
    </source>
</evidence>